<accession>A0A819M5G3</accession>
<evidence type="ECO:0000313" key="2">
    <source>
        <dbReference type="Proteomes" id="UP000663836"/>
    </source>
</evidence>
<protein>
    <submittedName>
        <fullName evidence="1">Uncharacterized protein</fullName>
    </submittedName>
</protein>
<dbReference type="EMBL" id="CAJOBD010003959">
    <property type="protein sequence ID" value="CAF3974139.1"/>
    <property type="molecule type" value="Genomic_DNA"/>
</dbReference>
<evidence type="ECO:0000313" key="1">
    <source>
        <dbReference type="EMBL" id="CAF3974139.1"/>
    </source>
</evidence>
<organism evidence="1 2">
    <name type="scientific">Rotaria sordida</name>
    <dbReference type="NCBI Taxonomy" id="392033"/>
    <lineage>
        <taxon>Eukaryota</taxon>
        <taxon>Metazoa</taxon>
        <taxon>Spiralia</taxon>
        <taxon>Gnathifera</taxon>
        <taxon>Rotifera</taxon>
        <taxon>Eurotatoria</taxon>
        <taxon>Bdelloidea</taxon>
        <taxon>Philodinida</taxon>
        <taxon>Philodinidae</taxon>
        <taxon>Rotaria</taxon>
    </lineage>
</organism>
<sequence length="91" mass="10622">MCHLLKFGVNPLLENNLEVPNNLPQIYVPSLVPRIKIKLDLQGKSRERQKVLYQAVSYYMIDSSVNFYKTQYKLDMADIFASFGRNVFLHV</sequence>
<name>A0A819M5G3_9BILA</name>
<gene>
    <name evidence="1" type="ORF">JBS370_LOCUS24803</name>
</gene>
<dbReference type="Proteomes" id="UP000663836">
    <property type="component" value="Unassembled WGS sequence"/>
</dbReference>
<dbReference type="AlphaFoldDB" id="A0A819M5G3"/>
<comment type="caution">
    <text evidence="1">The sequence shown here is derived from an EMBL/GenBank/DDBJ whole genome shotgun (WGS) entry which is preliminary data.</text>
</comment>
<reference evidence="1" key="1">
    <citation type="submission" date="2021-02" db="EMBL/GenBank/DDBJ databases">
        <authorList>
            <person name="Nowell W R."/>
        </authorList>
    </citation>
    <scope>NUCLEOTIDE SEQUENCE</scope>
</reference>
<proteinExistence type="predicted"/>